<evidence type="ECO:0000256" key="1">
    <source>
        <dbReference type="SAM" id="MobiDB-lite"/>
    </source>
</evidence>
<dbReference type="Proteomes" id="UP000604825">
    <property type="component" value="Unassembled WGS sequence"/>
</dbReference>
<gene>
    <name evidence="2" type="ORF">NCGR_LOCUS8388</name>
</gene>
<accession>A0A811MNQ1</accession>
<evidence type="ECO:0000313" key="3">
    <source>
        <dbReference type="Proteomes" id="UP000604825"/>
    </source>
</evidence>
<sequence>MMRNGVDGAAASSAMRLMRGGGETSADTNGARSAPGEGGTAGPVPRRSGDERLGAPRRSDDAPGEDGADAPIWCLQQSQRNDGQQQRHARLAWRGRQRPIRCGARRGQEHRGASVRCPTTTEEPHGLGNERRRRRRLESRGDKNGVGWAHLDRFEAY</sequence>
<feature type="compositionally biased region" description="Basic residues" evidence="1">
    <location>
        <begin position="87"/>
        <end position="99"/>
    </location>
</feature>
<proteinExistence type="predicted"/>
<evidence type="ECO:0000313" key="2">
    <source>
        <dbReference type="EMBL" id="CAD6212616.1"/>
    </source>
</evidence>
<dbReference type="AlphaFoldDB" id="A0A811MNQ1"/>
<dbReference type="EMBL" id="CAJGYO010000002">
    <property type="protein sequence ID" value="CAD6212616.1"/>
    <property type="molecule type" value="Genomic_DNA"/>
</dbReference>
<keyword evidence="3" id="KW-1185">Reference proteome</keyword>
<feature type="region of interest" description="Disordered" evidence="1">
    <location>
        <begin position="1"/>
        <end position="144"/>
    </location>
</feature>
<protein>
    <submittedName>
        <fullName evidence="2">Uncharacterized protein</fullName>
    </submittedName>
</protein>
<name>A0A811MNQ1_9POAL</name>
<feature type="compositionally biased region" description="Low complexity" evidence="1">
    <location>
        <begin position="76"/>
        <end position="86"/>
    </location>
</feature>
<feature type="compositionally biased region" description="Basic and acidic residues" evidence="1">
    <location>
        <begin position="47"/>
        <end position="61"/>
    </location>
</feature>
<reference evidence="2" key="1">
    <citation type="submission" date="2020-10" db="EMBL/GenBank/DDBJ databases">
        <authorList>
            <person name="Han B."/>
            <person name="Lu T."/>
            <person name="Zhao Q."/>
            <person name="Huang X."/>
            <person name="Zhao Y."/>
        </authorList>
    </citation>
    <scope>NUCLEOTIDE SEQUENCE</scope>
</reference>
<comment type="caution">
    <text evidence="2">The sequence shown here is derived from an EMBL/GenBank/DDBJ whole genome shotgun (WGS) entry which is preliminary data.</text>
</comment>
<organism evidence="2 3">
    <name type="scientific">Miscanthus lutarioriparius</name>
    <dbReference type="NCBI Taxonomy" id="422564"/>
    <lineage>
        <taxon>Eukaryota</taxon>
        <taxon>Viridiplantae</taxon>
        <taxon>Streptophyta</taxon>
        <taxon>Embryophyta</taxon>
        <taxon>Tracheophyta</taxon>
        <taxon>Spermatophyta</taxon>
        <taxon>Magnoliopsida</taxon>
        <taxon>Liliopsida</taxon>
        <taxon>Poales</taxon>
        <taxon>Poaceae</taxon>
        <taxon>PACMAD clade</taxon>
        <taxon>Panicoideae</taxon>
        <taxon>Andropogonodae</taxon>
        <taxon>Andropogoneae</taxon>
        <taxon>Saccharinae</taxon>
        <taxon>Miscanthus</taxon>
    </lineage>
</organism>